<feature type="region of interest" description="Disordered" evidence="1">
    <location>
        <begin position="1"/>
        <end position="21"/>
    </location>
</feature>
<accession>A0A2S9QNU9</accession>
<proteinExistence type="predicted"/>
<name>A0A2S9QNU9_9MICO</name>
<gene>
    <name evidence="2" type="ORF">B4915_10535</name>
</gene>
<dbReference type="RefSeq" id="WP_105805721.1">
    <property type="nucleotide sequence ID" value="NZ_MWZD01000017.1"/>
</dbReference>
<dbReference type="EMBL" id="MWZD01000017">
    <property type="protein sequence ID" value="PRI11271.1"/>
    <property type="molecule type" value="Genomic_DNA"/>
</dbReference>
<evidence type="ECO:0000313" key="3">
    <source>
        <dbReference type="Proteomes" id="UP000238650"/>
    </source>
</evidence>
<reference evidence="2 3" key="1">
    <citation type="journal article" date="2017" name="New Microbes New Infect">
        <title>Genome sequence of 'Leucobacter massiliensis' sp. nov. isolated from human pharynx after travel to the 2014 Hajj.</title>
        <authorList>
            <person name="Leangapichart T."/>
            <person name="Gautret P."/>
            <person name="Nguyen T.T."/>
            <person name="Armstrong N."/>
            <person name="Rolain J.M."/>
        </authorList>
    </citation>
    <scope>NUCLEOTIDE SEQUENCE [LARGE SCALE GENOMIC DNA]</scope>
    <source>
        <strain evidence="2 3">122RC15</strain>
    </source>
</reference>
<feature type="compositionally biased region" description="Low complexity" evidence="1">
    <location>
        <begin position="1"/>
        <end position="13"/>
    </location>
</feature>
<dbReference type="AlphaFoldDB" id="A0A2S9QNU9"/>
<evidence type="ECO:0000256" key="1">
    <source>
        <dbReference type="SAM" id="MobiDB-lite"/>
    </source>
</evidence>
<protein>
    <submittedName>
        <fullName evidence="2">Uncharacterized protein</fullName>
    </submittedName>
</protein>
<dbReference type="OrthoDB" id="5069327at2"/>
<comment type="caution">
    <text evidence="2">The sequence shown here is derived from an EMBL/GenBank/DDBJ whole genome shotgun (WGS) entry which is preliminary data.</text>
</comment>
<evidence type="ECO:0000313" key="2">
    <source>
        <dbReference type="EMBL" id="PRI11271.1"/>
    </source>
</evidence>
<dbReference type="Proteomes" id="UP000238650">
    <property type="component" value="Unassembled WGS sequence"/>
</dbReference>
<sequence length="76" mass="8023">MSDAQDGAAGATDPAPPVEEPTATVATILAEVRDTAPTAEREQIAEMIRERLQRAGVELPDAEVEQLTTQIVDGHA</sequence>
<organism evidence="2 3">
    <name type="scientific">Leucobacter massiliensis</name>
    <dbReference type="NCBI Taxonomy" id="1686285"/>
    <lineage>
        <taxon>Bacteria</taxon>
        <taxon>Bacillati</taxon>
        <taxon>Actinomycetota</taxon>
        <taxon>Actinomycetes</taxon>
        <taxon>Micrococcales</taxon>
        <taxon>Microbacteriaceae</taxon>
        <taxon>Leucobacter</taxon>
    </lineage>
</organism>
<keyword evidence="3" id="KW-1185">Reference proteome</keyword>